<reference evidence="3" key="1">
    <citation type="journal article" date="2015" name="Nat. Genet.">
        <title>The genome and transcriptome of the zoonotic hookworm Ancylostoma ceylanicum identify infection-specific gene families.</title>
        <authorList>
            <person name="Schwarz E.M."/>
            <person name="Hu Y."/>
            <person name="Antoshechkin I."/>
            <person name="Miller M.M."/>
            <person name="Sternberg P.W."/>
            <person name="Aroian R.V."/>
        </authorList>
    </citation>
    <scope>NUCLEOTIDE SEQUENCE</scope>
    <source>
        <strain evidence="3">HY135</strain>
    </source>
</reference>
<sequence>MECEAQCGEYCSSAALDTGASCVPREGTCVGGGGGTDTAAVVYVFGITSHSSLRQPVNNREAAKGLHGVPHPSKE</sequence>
<evidence type="ECO:0000313" key="2">
    <source>
        <dbReference type="EMBL" id="EYC37133.1"/>
    </source>
</evidence>
<name>A0A016WDR9_9BILA</name>
<proteinExistence type="predicted"/>
<feature type="region of interest" description="Disordered" evidence="1">
    <location>
        <begin position="56"/>
        <end position="75"/>
    </location>
</feature>
<protein>
    <submittedName>
        <fullName evidence="2">Uncharacterized protein</fullName>
    </submittedName>
</protein>
<keyword evidence="3" id="KW-1185">Reference proteome</keyword>
<organism evidence="2 3">
    <name type="scientific">Ancylostoma ceylanicum</name>
    <dbReference type="NCBI Taxonomy" id="53326"/>
    <lineage>
        <taxon>Eukaryota</taxon>
        <taxon>Metazoa</taxon>
        <taxon>Ecdysozoa</taxon>
        <taxon>Nematoda</taxon>
        <taxon>Chromadorea</taxon>
        <taxon>Rhabditida</taxon>
        <taxon>Rhabditina</taxon>
        <taxon>Rhabditomorpha</taxon>
        <taxon>Strongyloidea</taxon>
        <taxon>Ancylostomatidae</taxon>
        <taxon>Ancylostomatinae</taxon>
        <taxon>Ancylostoma</taxon>
    </lineage>
</organism>
<evidence type="ECO:0000313" key="3">
    <source>
        <dbReference type="Proteomes" id="UP000024635"/>
    </source>
</evidence>
<dbReference type="AlphaFoldDB" id="A0A016WDR9"/>
<accession>A0A016WDR9</accession>
<evidence type="ECO:0000256" key="1">
    <source>
        <dbReference type="SAM" id="MobiDB-lite"/>
    </source>
</evidence>
<dbReference type="Proteomes" id="UP000024635">
    <property type="component" value="Unassembled WGS sequence"/>
</dbReference>
<dbReference type="EMBL" id="JARK01000422">
    <property type="protein sequence ID" value="EYC37133.1"/>
    <property type="molecule type" value="Genomic_DNA"/>
</dbReference>
<comment type="caution">
    <text evidence="2">The sequence shown here is derived from an EMBL/GenBank/DDBJ whole genome shotgun (WGS) entry which is preliminary data.</text>
</comment>
<gene>
    <name evidence="2" type="primary">Acey_s0822.g2534</name>
    <name evidence="2" type="ORF">Y032_0822g2534</name>
</gene>